<organism evidence="1 2">
    <name type="scientific">Asanoa siamensis</name>
    <dbReference type="NCBI Taxonomy" id="926357"/>
    <lineage>
        <taxon>Bacteria</taxon>
        <taxon>Bacillati</taxon>
        <taxon>Actinomycetota</taxon>
        <taxon>Actinomycetes</taxon>
        <taxon>Micromonosporales</taxon>
        <taxon>Micromonosporaceae</taxon>
        <taxon>Asanoa</taxon>
    </lineage>
</organism>
<reference evidence="1 2" key="1">
    <citation type="submission" date="2021-01" db="EMBL/GenBank/DDBJ databases">
        <title>Whole genome shotgun sequence of Asanoa siamensis NBRC 107932.</title>
        <authorList>
            <person name="Komaki H."/>
            <person name="Tamura T."/>
        </authorList>
    </citation>
    <scope>NUCLEOTIDE SEQUENCE [LARGE SCALE GENOMIC DNA]</scope>
    <source>
        <strain evidence="1 2">NBRC 107932</strain>
    </source>
</reference>
<dbReference type="Proteomes" id="UP000604117">
    <property type="component" value="Unassembled WGS sequence"/>
</dbReference>
<gene>
    <name evidence="1" type="ORF">Asi02nite_80560</name>
</gene>
<dbReference type="EMBL" id="BONE01000158">
    <property type="protein sequence ID" value="GIF78538.1"/>
    <property type="molecule type" value="Genomic_DNA"/>
</dbReference>
<keyword evidence="2" id="KW-1185">Reference proteome</keyword>
<accession>A0ABQ4D4R8</accession>
<sequence length="132" mass="14148">MAGYRAAHCAAVNEFTNSAGNVAYRGQGQAFCQRASDGVIVQCAGISQTIQIYDYATDRLSAESNFRCGRYVNHNPACPAGRFQNVGVGMTRSCPGSEMYGVVLTTVILPGSGSTQRSDDYFFSSPMFVDCT</sequence>
<evidence type="ECO:0000313" key="2">
    <source>
        <dbReference type="Proteomes" id="UP000604117"/>
    </source>
</evidence>
<comment type="caution">
    <text evidence="1">The sequence shown here is derived from an EMBL/GenBank/DDBJ whole genome shotgun (WGS) entry which is preliminary data.</text>
</comment>
<proteinExistence type="predicted"/>
<protein>
    <submittedName>
        <fullName evidence="1">Uncharacterized protein</fullName>
    </submittedName>
</protein>
<name>A0ABQ4D4R8_9ACTN</name>
<evidence type="ECO:0000313" key="1">
    <source>
        <dbReference type="EMBL" id="GIF78538.1"/>
    </source>
</evidence>